<reference evidence="1 2" key="2">
    <citation type="submission" date="2020-08" db="EMBL/GenBank/DDBJ databases">
        <title>The Agave Microbiome: Exploring the role of microbial communities in plant adaptations to desert environments.</title>
        <authorList>
            <person name="Partida-Martinez L.P."/>
        </authorList>
    </citation>
    <scope>NUCLEOTIDE SEQUENCE [LARGE SCALE GENOMIC DNA]</scope>
    <source>
        <strain evidence="1 2">AT2.17</strain>
    </source>
</reference>
<dbReference type="AlphaFoldDB" id="A0A7Y9GZQ0"/>
<accession>A0A7Y9GZQ0</accession>
<dbReference type="NCBIfam" id="TIGR03544">
    <property type="entry name" value="DivI1A_domain"/>
    <property type="match status" value="1"/>
</dbReference>
<dbReference type="RefSeq" id="WP_257029437.1">
    <property type="nucleotide sequence ID" value="NZ_JACCBW010000001.1"/>
</dbReference>
<dbReference type="InterPro" id="IPR019933">
    <property type="entry name" value="DivIVA_domain"/>
</dbReference>
<reference evidence="1 2" key="1">
    <citation type="submission" date="2020-07" db="EMBL/GenBank/DDBJ databases">
        <authorList>
            <person name="Partida-Martinez L."/>
            <person name="Huntemann M."/>
            <person name="Clum A."/>
            <person name="Wang J."/>
            <person name="Palaniappan K."/>
            <person name="Ritter S."/>
            <person name="Chen I.-M."/>
            <person name="Stamatis D."/>
            <person name="Reddy T."/>
            <person name="O'Malley R."/>
            <person name="Daum C."/>
            <person name="Shapiro N."/>
            <person name="Ivanova N."/>
            <person name="Kyrpides N."/>
            <person name="Woyke T."/>
        </authorList>
    </citation>
    <scope>NUCLEOTIDE SEQUENCE [LARGE SCALE GENOMIC DNA]</scope>
    <source>
        <strain evidence="1 2">AT2.17</strain>
    </source>
</reference>
<gene>
    <name evidence="1" type="ORF">F4692_000406</name>
</gene>
<evidence type="ECO:0000313" key="1">
    <source>
        <dbReference type="EMBL" id="NYE35302.1"/>
    </source>
</evidence>
<dbReference type="Gene3D" id="6.10.250.660">
    <property type="match status" value="1"/>
</dbReference>
<comment type="caution">
    <text evidence="1">The sequence shown here is derived from an EMBL/GenBank/DDBJ whole genome shotgun (WGS) entry which is preliminary data.</text>
</comment>
<protein>
    <submittedName>
        <fullName evidence="1">DivIVA domain-containing protein</fullName>
    </submittedName>
</protein>
<evidence type="ECO:0000313" key="2">
    <source>
        <dbReference type="Proteomes" id="UP000549911"/>
    </source>
</evidence>
<organism evidence="1 2">
    <name type="scientific">Nocardioides cavernae</name>
    <dbReference type="NCBI Taxonomy" id="1921566"/>
    <lineage>
        <taxon>Bacteria</taxon>
        <taxon>Bacillati</taxon>
        <taxon>Actinomycetota</taxon>
        <taxon>Actinomycetes</taxon>
        <taxon>Propionibacteriales</taxon>
        <taxon>Nocardioidaceae</taxon>
        <taxon>Nocardioides</taxon>
    </lineage>
</organism>
<dbReference type="Proteomes" id="UP000549911">
    <property type="component" value="Unassembled WGS sequence"/>
</dbReference>
<sequence length="98" mass="10597">MMWLFAILVVLVMGGIALVAAGHGGSMPPAHDDRPDLALPVDRPVGAEDLRRVRFPLALRGYRMSEVDALLARLATELEARPERWAGGPDSSGEPPRD</sequence>
<name>A0A7Y9GZQ0_9ACTN</name>
<dbReference type="EMBL" id="JACCBW010000001">
    <property type="protein sequence ID" value="NYE35302.1"/>
    <property type="molecule type" value="Genomic_DNA"/>
</dbReference>
<proteinExistence type="predicted"/>
<keyword evidence="2" id="KW-1185">Reference proteome</keyword>